<dbReference type="AlphaFoldDB" id="A0A0B1TGE7"/>
<dbReference type="EMBL" id="KN549693">
    <property type="protein sequence ID" value="KHJ96339.1"/>
    <property type="molecule type" value="Genomic_DNA"/>
</dbReference>
<gene>
    <name evidence="1" type="ORF">OESDEN_03704</name>
</gene>
<organism evidence="1 2">
    <name type="scientific">Oesophagostomum dentatum</name>
    <name type="common">Nodular worm</name>
    <dbReference type="NCBI Taxonomy" id="61180"/>
    <lineage>
        <taxon>Eukaryota</taxon>
        <taxon>Metazoa</taxon>
        <taxon>Ecdysozoa</taxon>
        <taxon>Nematoda</taxon>
        <taxon>Chromadorea</taxon>
        <taxon>Rhabditida</taxon>
        <taxon>Rhabditina</taxon>
        <taxon>Rhabditomorpha</taxon>
        <taxon>Strongyloidea</taxon>
        <taxon>Strongylidae</taxon>
        <taxon>Oesophagostomum</taxon>
    </lineage>
</organism>
<keyword evidence="2" id="KW-1185">Reference proteome</keyword>
<proteinExistence type="predicted"/>
<reference evidence="1 2" key="1">
    <citation type="submission" date="2014-03" db="EMBL/GenBank/DDBJ databases">
        <title>Draft genome of the hookworm Oesophagostomum dentatum.</title>
        <authorList>
            <person name="Mitreva M."/>
        </authorList>
    </citation>
    <scope>NUCLEOTIDE SEQUENCE [LARGE SCALE GENOMIC DNA]</scope>
    <source>
        <strain evidence="1 2">OD-Hann</strain>
    </source>
</reference>
<evidence type="ECO:0000313" key="2">
    <source>
        <dbReference type="Proteomes" id="UP000053660"/>
    </source>
</evidence>
<evidence type="ECO:0000313" key="1">
    <source>
        <dbReference type="EMBL" id="KHJ96339.1"/>
    </source>
</evidence>
<accession>A0A0B1TGE7</accession>
<protein>
    <submittedName>
        <fullName evidence="1">Uncharacterized protein</fullName>
    </submittedName>
</protein>
<name>A0A0B1TGE7_OESDE</name>
<sequence>MDLLNHRKRKLLAAADARLGIKRCRRDLMQERQVFSALKNKAGLRTNSKREMENIVKDFYKELYSPISSQPLPNIRAITEELPPILSAEVRTAIDTTKPGTAPEPDNISVDLLKAGGYEFYKLLAEKFTTYLREKRIPYSWLKARTSAVLNDITAKLATLSQSGNAEPLNLLVRLILNHVDAGTVNAAAPEYK</sequence>
<dbReference type="Proteomes" id="UP000053660">
    <property type="component" value="Unassembled WGS sequence"/>
</dbReference>
<dbReference type="OrthoDB" id="5849529at2759"/>